<organism evidence="1 2">
    <name type="scientific">Acinetobacter silvestris</name>
    <dbReference type="NCBI Taxonomy" id="1977882"/>
    <lineage>
        <taxon>Bacteria</taxon>
        <taxon>Pseudomonadati</taxon>
        <taxon>Pseudomonadota</taxon>
        <taxon>Gammaproteobacteria</taxon>
        <taxon>Moraxellales</taxon>
        <taxon>Moraxellaceae</taxon>
        <taxon>Acinetobacter</taxon>
    </lineage>
</organism>
<dbReference type="OrthoDB" id="6693886at2"/>
<dbReference type="EMBL" id="NEGB01000005">
    <property type="protein sequence ID" value="OTG65195.1"/>
    <property type="molecule type" value="Genomic_DNA"/>
</dbReference>
<reference evidence="1 2" key="1">
    <citation type="submission" date="2017-04" db="EMBL/GenBank/DDBJ databases">
        <title>High diversity of culturable Acinetobacter species in natural soil and water ecosystems.</title>
        <authorList>
            <person name="Nemec A."/>
            <person name="Radolfova-Krizova L."/>
        </authorList>
    </citation>
    <scope>NUCLEOTIDE SEQUENCE [LARGE SCALE GENOMIC DNA]</scope>
    <source>
        <strain evidence="1 2">ANC 4999</strain>
    </source>
</reference>
<sequence length="104" mass="11788">MKNDALAFNTKSKMIGNTNYEGAYINRDVAFELHQVKVVVMQENQKQELLYQVILEDTLLTAQLSESVIIHSQIRAEATKFAQSIVAFHQDKDSYTLSLLDNPA</sequence>
<gene>
    <name evidence="1" type="ORF">B9T28_10450</name>
</gene>
<dbReference type="RefSeq" id="WP_086203913.1">
    <property type="nucleotide sequence ID" value="NZ_NEGB01000005.1"/>
</dbReference>
<dbReference type="Proteomes" id="UP000242765">
    <property type="component" value="Unassembled WGS sequence"/>
</dbReference>
<proteinExistence type="predicted"/>
<accession>A0A1Y3CGG2</accession>
<protein>
    <submittedName>
        <fullName evidence="1">Uncharacterized protein</fullName>
    </submittedName>
</protein>
<dbReference type="AlphaFoldDB" id="A0A1Y3CGG2"/>
<keyword evidence="2" id="KW-1185">Reference proteome</keyword>
<name>A0A1Y3CGG2_9GAMM</name>
<evidence type="ECO:0000313" key="2">
    <source>
        <dbReference type="Proteomes" id="UP000242765"/>
    </source>
</evidence>
<comment type="caution">
    <text evidence="1">The sequence shown here is derived from an EMBL/GenBank/DDBJ whole genome shotgun (WGS) entry which is preliminary data.</text>
</comment>
<evidence type="ECO:0000313" key="1">
    <source>
        <dbReference type="EMBL" id="OTG65195.1"/>
    </source>
</evidence>